<dbReference type="GO" id="GO:0016117">
    <property type="term" value="P:carotenoid biosynthetic process"/>
    <property type="evidence" value="ECO:0007669"/>
    <property type="project" value="UniProtKB-KW"/>
</dbReference>
<comment type="caution">
    <text evidence="9">The sequence shown here is derived from an EMBL/GenBank/DDBJ whole genome shotgun (WGS) entry which is preliminary data.</text>
</comment>
<feature type="transmembrane region" description="Helical" evidence="8">
    <location>
        <begin position="82"/>
        <end position="103"/>
    </location>
</feature>
<reference evidence="9 10" key="1">
    <citation type="submission" date="2014-11" db="EMBL/GenBank/DDBJ databases">
        <title>Genome sequence of Microbacterium mangrovi MUSC 115(T).</title>
        <authorList>
            <person name="Lee L.-H."/>
        </authorList>
    </citation>
    <scope>NUCLEOTIDE SEQUENCE [LARGE SCALE GENOMIC DNA]</scope>
    <source>
        <strain evidence="9 10">MUSC 115</strain>
    </source>
</reference>
<sequence length="124" mass="13716">MTSPVYLLCLVLAMGGMLLIDRRFRLFFWRDAAAAALVTAAGTGFLLLWDAAGIATGIFRHGSAAISTGILLAPALPLEEPVFLVFLVQTTMVLYTGADRLLAARERRMRERRGLPARERQVRR</sequence>
<keyword evidence="7" id="KW-0413">Isomerase</keyword>
<evidence type="ECO:0000256" key="5">
    <source>
        <dbReference type="ARBA" id="ARBA00022989"/>
    </source>
</evidence>
<name>A0A0B2AAW8_9MICO</name>
<comment type="pathway">
    <text evidence="2">Carotenoid biosynthesis.</text>
</comment>
<dbReference type="GO" id="GO:0016872">
    <property type="term" value="F:intramolecular lyase activity"/>
    <property type="evidence" value="ECO:0007669"/>
    <property type="project" value="InterPro"/>
</dbReference>
<evidence type="ECO:0000256" key="7">
    <source>
        <dbReference type="ARBA" id="ARBA00023235"/>
    </source>
</evidence>
<evidence type="ECO:0000313" key="10">
    <source>
        <dbReference type="Proteomes" id="UP000031030"/>
    </source>
</evidence>
<dbReference type="STRING" id="1348253.LK09_07290"/>
<evidence type="ECO:0000256" key="3">
    <source>
        <dbReference type="ARBA" id="ARBA00022692"/>
    </source>
</evidence>
<dbReference type="NCBIfam" id="TIGR03462">
    <property type="entry name" value="CarR_dom_SF"/>
    <property type="match status" value="1"/>
</dbReference>
<feature type="transmembrane region" description="Helical" evidence="8">
    <location>
        <begin position="5"/>
        <end position="20"/>
    </location>
</feature>
<evidence type="ECO:0000256" key="8">
    <source>
        <dbReference type="SAM" id="Phobius"/>
    </source>
</evidence>
<dbReference type="GO" id="GO:0045436">
    <property type="term" value="F:lycopene beta cyclase activity"/>
    <property type="evidence" value="ECO:0007669"/>
    <property type="project" value="UniProtKB-ARBA"/>
</dbReference>
<evidence type="ECO:0000256" key="1">
    <source>
        <dbReference type="ARBA" id="ARBA00004141"/>
    </source>
</evidence>
<keyword evidence="4" id="KW-0125">Carotenoid biosynthesis</keyword>
<feature type="transmembrane region" description="Helical" evidence="8">
    <location>
        <begin position="32"/>
        <end position="51"/>
    </location>
</feature>
<evidence type="ECO:0000256" key="6">
    <source>
        <dbReference type="ARBA" id="ARBA00023136"/>
    </source>
</evidence>
<dbReference type="AlphaFoldDB" id="A0A0B2AAW8"/>
<dbReference type="Proteomes" id="UP000031030">
    <property type="component" value="Unassembled WGS sequence"/>
</dbReference>
<proteinExistence type="predicted"/>
<dbReference type="EMBL" id="JTDK01000006">
    <property type="protein sequence ID" value="KHK98722.1"/>
    <property type="molecule type" value="Genomic_DNA"/>
</dbReference>
<keyword evidence="5 8" id="KW-1133">Transmembrane helix</keyword>
<dbReference type="OrthoDB" id="4774157at2"/>
<keyword evidence="3 8" id="KW-0812">Transmembrane</keyword>
<gene>
    <name evidence="9" type="ORF">LK09_07290</name>
</gene>
<evidence type="ECO:0000256" key="2">
    <source>
        <dbReference type="ARBA" id="ARBA00004829"/>
    </source>
</evidence>
<keyword evidence="6 8" id="KW-0472">Membrane</keyword>
<dbReference type="InterPro" id="IPR017825">
    <property type="entry name" value="Lycopene_cyclase_dom"/>
</dbReference>
<protein>
    <submittedName>
        <fullName evidence="9">C50 carotenoid epsilon cyclase</fullName>
    </submittedName>
</protein>
<organism evidence="9 10">
    <name type="scientific">Microbacterium mangrovi</name>
    <dbReference type="NCBI Taxonomy" id="1348253"/>
    <lineage>
        <taxon>Bacteria</taxon>
        <taxon>Bacillati</taxon>
        <taxon>Actinomycetota</taxon>
        <taxon>Actinomycetes</taxon>
        <taxon>Micrococcales</taxon>
        <taxon>Microbacteriaceae</taxon>
        <taxon>Microbacterium</taxon>
    </lineage>
</organism>
<dbReference type="RefSeq" id="WP_039397517.1">
    <property type="nucleotide sequence ID" value="NZ_JTDK01000006.1"/>
</dbReference>
<dbReference type="GO" id="GO:0016020">
    <property type="term" value="C:membrane"/>
    <property type="evidence" value="ECO:0007669"/>
    <property type="project" value="UniProtKB-SubCell"/>
</dbReference>
<keyword evidence="10" id="KW-1185">Reference proteome</keyword>
<evidence type="ECO:0000256" key="4">
    <source>
        <dbReference type="ARBA" id="ARBA00022746"/>
    </source>
</evidence>
<evidence type="ECO:0000313" key="9">
    <source>
        <dbReference type="EMBL" id="KHK98722.1"/>
    </source>
</evidence>
<comment type="subcellular location">
    <subcellularLocation>
        <location evidence="1">Membrane</location>
        <topology evidence="1">Multi-pass membrane protein</topology>
    </subcellularLocation>
</comment>
<accession>A0A0B2AAW8</accession>